<proteinExistence type="predicted"/>
<dbReference type="RefSeq" id="WP_162370525.1">
    <property type="nucleotide sequence ID" value="NZ_JAAEEH010000021.1"/>
</dbReference>
<reference evidence="2 3" key="1">
    <citation type="submission" date="2020-01" db="EMBL/GenBank/DDBJ databases">
        <title>Anaeroalcalibacter tamaniensis gen. nov., sp. nov., moderately halophilic strictly anaerobic fermenter bacterium from mud volcano of Taman peninsula.</title>
        <authorList>
            <person name="Frolova A."/>
            <person name="Merkel A.Y."/>
            <person name="Slobodkin A.I."/>
        </authorList>
    </citation>
    <scope>NUCLEOTIDE SEQUENCE [LARGE SCALE GENOMIC DNA]</scope>
    <source>
        <strain evidence="2 3">F-3ap</strain>
    </source>
</reference>
<name>A0A7X5HW93_9FIRM</name>
<organism evidence="2 3">
    <name type="scientific">Anaerotalea alkaliphila</name>
    <dbReference type="NCBI Taxonomy" id="2662126"/>
    <lineage>
        <taxon>Bacteria</taxon>
        <taxon>Bacillati</taxon>
        <taxon>Bacillota</taxon>
        <taxon>Clostridia</taxon>
        <taxon>Eubacteriales</taxon>
        <taxon>Anaerotalea</taxon>
    </lineage>
</organism>
<dbReference type="Proteomes" id="UP000461585">
    <property type="component" value="Unassembled WGS sequence"/>
</dbReference>
<protein>
    <submittedName>
        <fullName evidence="2">Uncharacterized protein</fullName>
    </submittedName>
</protein>
<keyword evidence="3" id="KW-1185">Reference proteome</keyword>
<dbReference type="AlphaFoldDB" id="A0A7X5HW93"/>
<evidence type="ECO:0000313" key="3">
    <source>
        <dbReference type="Proteomes" id="UP000461585"/>
    </source>
</evidence>
<evidence type="ECO:0000313" key="2">
    <source>
        <dbReference type="EMBL" id="NDL67797.1"/>
    </source>
</evidence>
<dbReference type="EMBL" id="JAAEEH010000021">
    <property type="protein sequence ID" value="NDL67797.1"/>
    <property type="molecule type" value="Genomic_DNA"/>
</dbReference>
<dbReference type="PROSITE" id="PS51257">
    <property type="entry name" value="PROKAR_LIPOPROTEIN"/>
    <property type="match status" value="1"/>
</dbReference>
<gene>
    <name evidence="2" type="ORF">GXN74_08605</name>
</gene>
<accession>A0A7X5HW93</accession>
<comment type="caution">
    <text evidence="2">The sequence shown here is derived from an EMBL/GenBank/DDBJ whole genome shotgun (WGS) entry which is preliminary data.</text>
</comment>
<feature type="region of interest" description="Disordered" evidence="1">
    <location>
        <begin position="76"/>
        <end position="100"/>
    </location>
</feature>
<sequence>MRKGKDSLILIIGIAIACLVLVLLIKAIPFREVLPGRTDPQEGGQQEGGQQTVEGWEMEAEGSFLPAEIPDPIQLDTSGLVRVPDPQSEDNPRFPEQETSVPAVGDRICDAALGTCFTRVTESAVIRHEYARFDPFNADKSLVVLRQIHEGSFDICRTAIPYDAPANLVARLDMEEPRWHREDPDLILGLNGFRIQQYNVKTGTTTLVKDFAGDPVIGPIISREPDLYRVTMKDEGESSWDGRWWALALQGSGDDYRLRYVFTWDRSADSIPGLLELRPDQSEIDWLGMSPKGSRVIIGSDSGNGAPLDGTVTANCELTEFHRINYDIAHADVGLDTGGNEVLVMQNSRTDYIDLLPIDPSTQPIMEPGDGYEGTGRVPLVRLYYDWSSPITFDGGVHISCNSPGWAVVSTYNAPGTPERNWLDRSIVLVRLDRNAPDVFYLAKTHNTTGEYWEETHATISNDGRTVLWAANFGVEPGNNRISVLRLDLP</sequence>
<evidence type="ECO:0000256" key="1">
    <source>
        <dbReference type="SAM" id="MobiDB-lite"/>
    </source>
</evidence>